<sequence length="631" mass="72855">MFSEFGFGVTELDIHNHLFQPENVLTITMRASWSFTTFLRQSSAHTQRNPNGQIRNLTGETKVGDCSSKGPDRNVMNELPQSKDQNLTDIAREICRITRTKLGWEKTLLSDYPSFNFSDPCFFQEFLKHQSNALLSLRFFNWLCSHCGFLPDQSSFNALLNTLLDAKAINAAKYVLDCTGLTLEPTSLECYIRCLSDGGRVEEALDVFVKLKNVGFCPSVTTWNACIFACLKNGKTDLVWTLYEQMMECGVTEKIDVETVGYIIKAYCQEKEFSKGYELLRQVMEDGFCPDNAVFNTLISGLCEERQHFRVSELLHLMITQKHNPDIFTYQEIINGLSKKRKHHESFRIFNDLKDRGYFPDRVMYTTMIKSFCEKGLYGEARKLWFEMIRKGFLPNEYTYNVMIHGYCKIGKFYKAKKLLKEMCDRGFKETTVSYNTMISGLCLYGEIEEANHLFGEMSQKGIGHDLITYNSLIHGLCKKRKVYEATKVFNELLTQGLEPSTSFTRLVKALCKVGKTQEAIRLWKDMHDRHLEPRISTHHHIIIGLCKQGYLKEGMMWLTEMLNRKLNPSRKTFEGLIQCLSQKDKLDDVLVVLDLMFRTGHTLEKSIIYSLVSKFGKNDENCLNKILQRS</sequence>
<proteinExistence type="predicted"/>
<evidence type="ECO:0000313" key="2">
    <source>
        <dbReference type="Proteomes" id="UP000828941"/>
    </source>
</evidence>
<organism evidence="1 2">
    <name type="scientific">Bauhinia variegata</name>
    <name type="common">Purple orchid tree</name>
    <name type="synonym">Phanera variegata</name>
    <dbReference type="NCBI Taxonomy" id="167791"/>
    <lineage>
        <taxon>Eukaryota</taxon>
        <taxon>Viridiplantae</taxon>
        <taxon>Streptophyta</taxon>
        <taxon>Embryophyta</taxon>
        <taxon>Tracheophyta</taxon>
        <taxon>Spermatophyta</taxon>
        <taxon>Magnoliopsida</taxon>
        <taxon>eudicotyledons</taxon>
        <taxon>Gunneridae</taxon>
        <taxon>Pentapetalae</taxon>
        <taxon>rosids</taxon>
        <taxon>fabids</taxon>
        <taxon>Fabales</taxon>
        <taxon>Fabaceae</taxon>
        <taxon>Cercidoideae</taxon>
        <taxon>Cercideae</taxon>
        <taxon>Bauhiniinae</taxon>
        <taxon>Bauhinia</taxon>
    </lineage>
</organism>
<protein>
    <submittedName>
        <fullName evidence="1">Uncharacterized protein</fullName>
    </submittedName>
</protein>
<gene>
    <name evidence="1" type="ORF">L6164_012563</name>
</gene>
<evidence type="ECO:0000313" key="1">
    <source>
        <dbReference type="EMBL" id="KAI4345438.1"/>
    </source>
</evidence>
<keyword evidence="2" id="KW-1185">Reference proteome</keyword>
<reference evidence="1 2" key="1">
    <citation type="journal article" date="2022" name="DNA Res.">
        <title>Chromosomal-level genome assembly of the orchid tree Bauhinia variegata (Leguminosae; Cercidoideae) supports the allotetraploid origin hypothesis of Bauhinia.</title>
        <authorList>
            <person name="Zhong Y."/>
            <person name="Chen Y."/>
            <person name="Zheng D."/>
            <person name="Pang J."/>
            <person name="Liu Y."/>
            <person name="Luo S."/>
            <person name="Meng S."/>
            <person name="Qian L."/>
            <person name="Wei D."/>
            <person name="Dai S."/>
            <person name="Zhou R."/>
        </authorList>
    </citation>
    <scope>NUCLEOTIDE SEQUENCE [LARGE SCALE GENOMIC DNA]</scope>
    <source>
        <strain evidence="1">BV-YZ2020</strain>
    </source>
</reference>
<dbReference type="Proteomes" id="UP000828941">
    <property type="component" value="Chromosome 5"/>
</dbReference>
<accession>A0ACB9PAI1</accession>
<name>A0ACB9PAI1_BAUVA</name>
<dbReference type="EMBL" id="CM039430">
    <property type="protein sequence ID" value="KAI4345438.1"/>
    <property type="molecule type" value="Genomic_DNA"/>
</dbReference>
<comment type="caution">
    <text evidence="1">The sequence shown here is derived from an EMBL/GenBank/DDBJ whole genome shotgun (WGS) entry which is preliminary data.</text>
</comment>